<feature type="signal peptide" evidence="1">
    <location>
        <begin position="1"/>
        <end position="27"/>
    </location>
</feature>
<sequence length="346" mass="38466">MAQKPALICLKVSALMTFLLFFQTGSAQYNFGELDSKLQSHQKELSSNVVTLIYKGDKVIYQKEMGDFKANTVAPIASCSKWLTAALVMQFVDEGKLSLDDKVSKYLPIFNPYGKGFITIRQCLSHTTGIAGEKPGLMSIIKLSRYNSLEEEVNDFASKHELQVQPGIEFRYSAIGLNIAGRVLEVIAKKPFDRIMQEKLFRPLNMRNTTFASEKAVNPSGGAKSTANDYMNFLVMLLNKGMFNGKRLLSEQSVELMQQPVTNLSMIKYAPAVAEGFNYALGEWVQEADASGKATCVASPGLFGTWPLIDTKRGYAAIVFVKTLLNEQKKDIYMDLKGSIDEVLNR</sequence>
<keyword evidence="3" id="KW-0378">Hydrolase</keyword>
<dbReference type="Proteomes" id="UP001560573">
    <property type="component" value="Unassembled WGS sequence"/>
</dbReference>
<dbReference type="RefSeq" id="WP_369329151.1">
    <property type="nucleotide sequence ID" value="NZ_JAULBC010000002.1"/>
</dbReference>
<name>A0ABV3ZCZ0_9BACT</name>
<dbReference type="EC" id="3.1.1.103" evidence="3"/>
<dbReference type="GO" id="GO:0016787">
    <property type="term" value="F:hydrolase activity"/>
    <property type="evidence" value="ECO:0007669"/>
    <property type="project" value="UniProtKB-KW"/>
</dbReference>
<feature type="chain" id="PRO_5045100399" evidence="1">
    <location>
        <begin position="28"/>
        <end position="346"/>
    </location>
</feature>
<evidence type="ECO:0000313" key="3">
    <source>
        <dbReference type="EMBL" id="MEX6687747.1"/>
    </source>
</evidence>
<evidence type="ECO:0000259" key="2">
    <source>
        <dbReference type="Pfam" id="PF00144"/>
    </source>
</evidence>
<dbReference type="InterPro" id="IPR012338">
    <property type="entry name" value="Beta-lactam/transpept-like"/>
</dbReference>
<dbReference type="InterPro" id="IPR050789">
    <property type="entry name" value="Diverse_Enzym_Activities"/>
</dbReference>
<accession>A0ABV3ZCZ0</accession>
<feature type="domain" description="Beta-lactamase-related" evidence="2">
    <location>
        <begin position="49"/>
        <end position="326"/>
    </location>
</feature>
<proteinExistence type="predicted"/>
<dbReference type="EMBL" id="JAULBC010000002">
    <property type="protein sequence ID" value="MEX6687747.1"/>
    <property type="molecule type" value="Genomic_DNA"/>
</dbReference>
<gene>
    <name evidence="3" type="ORF">QTN47_09600</name>
</gene>
<keyword evidence="4" id="KW-1185">Reference proteome</keyword>
<dbReference type="Gene3D" id="3.40.710.10">
    <property type="entry name" value="DD-peptidase/beta-lactamase superfamily"/>
    <property type="match status" value="1"/>
</dbReference>
<keyword evidence="1" id="KW-0732">Signal</keyword>
<evidence type="ECO:0000313" key="4">
    <source>
        <dbReference type="Proteomes" id="UP001560573"/>
    </source>
</evidence>
<evidence type="ECO:0000256" key="1">
    <source>
        <dbReference type="SAM" id="SignalP"/>
    </source>
</evidence>
<dbReference type="InterPro" id="IPR001466">
    <property type="entry name" value="Beta-lactam-related"/>
</dbReference>
<comment type="caution">
    <text evidence="3">The sequence shown here is derived from an EMBL/GenBank/DDBJ whole genome shotgun (WGS) entry which is preliminary data.</text>
</comment>
<dbReference type="PANTHER" id="PTHR43283:SF3">
    <property type="entry name" value="BETA-LACTAMASE FAMILY PROTEIN (AFU_ORTHOLOGUE AFUA_5G07500)"/>
    <property type="match status" value="1"/>
</dbReference>
<dbReference type="SUPFAM" id="SSF56601">
    <property type="entry name" value="beta-lactamase/transpeptidase-like"/>
    <property type="match status" value="1"/>
</dbReference>
<dbReference type="PANTHER" id="PTHR43283">
    <property type="entry name" value="BETA-LACTAMASE-RELATED"/>
    <property type="match status" value="1"/>
</dbReference>
<organism evidence="3 4">
    <name type="scientific">Danxiaibacter flavus</name>
    <dbReference type="NCBI Taxonomy" id="3049108"/>
    <lineage>
        <taxon>Bacteria</taxon>
        <taxon>Pseudomonadati</taxon>
        <taxon>Bacteroidota</taxon>
        <taxon>Chitinophagia</taxon>
        <taxon>Chitinophagales</taxon>
        <taxon>Chitinophagaceae</taxon>
        <taxon>Danxiaibacter</taxon>
    </lineage>
</organism>
<reference evidence="3 4" key="1">
    <citation type="submission" date="2023-07" db="EMBL/GenBank/DDBJ databases">
        <authorList>
            <person name="Lian W.-H."/>
        </authorList>
    </citation>
    <scope>NUCLEOTIDE SEQUENCE [LARGE SCALE GENOMIC DNA]</scope>
    <source>
        <strain evidence="3 4">SYSU DXS3180</strain>
    </source>
</reference>
<dbReference type="Pfam" id="PF00144">
    <property type="entry name" value="Beta-lactamase"/>
    <property type="match status" value="1"/>
</dbReference>
<protein>
    <submittedName>
        <fullName evidence="3">Serine hydrolase domain-containing protein</fullName>
        <ecNumber evidence="3">3.1.1.103</ecNumber>
    </submittedName>
</protein>